<evidence type="ECO:0000313" key="2">
    <source>
        <dbReference type="EMBL" id="AIE97120.1"/>
    </source>
</evidence>
<dbReference type="AlphaFoldDB" id="A0A075FZA2"/>
<name>A0A075FZA2_9EURY</name>
<dbReference type="EMBL" id="KF900498">
    <property type="protein sequence ID" value="AIE97120.1"/>
    <property type="molecule type" value="Genomic_DNA"/>
</dbReference>
<organism evidence="2">
    <name type="scientific">uncultured marine group II/III euryarchaeote AD1000_91_C10</name>
    <dbReference type="NCBI Taxonomy" id="1457825"/>
    <lineage>
        <taxon>Archaea</taxon>
        <taxon>Methanobacteriati</taxon>
        <taxon>Methanobacteriota</taxon>
        <taxon>environmental samples</taxon>
    </lineage>
</organism>
<dbReference type="Gene3D" id="2.170.130.30">
    <property type="match status" value="1"/>
</dbReference>
<proteinExistence type="predicted"/>
<sequence>MEDSKRGLIMIIVLNLIIIQTFAKWDENLDKGYQEEEISIIVEIDFGSDELTEEIYETSESLDLEYLNNTWIFSANYTTHYTNSWWVWTLFSDEYDVRYTSIYYSGLGEMMESIDGVESKTNANETSGSFWALYINGNYAEAGVSSTYLDDGDKMTWKLSTW</sequence>
<dbReference type="InterPro" id="IPR027954">
    <property type="entry name" value="Transcobalamin-like_C"/>
</dbReference>
<protein>
    <recommendedName>
        <fullName evidence="1">Transcobalamin-like C-terminal domain-containing protein</fullName>
    </recommendedName>
</protein>
<accession>A0A075FZA2</accession>
<feature type="domain" description="Transcobalamin-like C-terminal" evidence="1">
    <location>
        <begin position="106"/>
        <end position="160"/>
    </location>
</feature>
<reference evidence="2" key="1">
    <citation type="journal article" date="2014" name="Genome Biol. Evol.">
        <title>Pangenome evidence for extensive interdomain horizontal transfer affecting lineage core and shell genes in uncultured planktonic thaumarchaeota and euryarchaeota.</title>
        <authorList>
            <person name="Deschamps P."/>
            <person name="Zivanovic Y."/>
            <person name="Moreira D."/>
            <person name="Rodriguez-Valera F."/>
            <person name="Lopez-Garcia P."/>
        </authorList>
    </citation>
    <scope>NUCLEOTIDE SEQUENCE</scope>
</reference>
<evidence type="ECO:0000259" key="1">
    <source>
        <dbReference type="Pfam" id="PF14478"/>
    </source>
</evidence>
<dbReference type="Pfam" id="PF14478">
    <property type="entry name" value="DUF4430"/>
    <property type="match status" value="1"/>
</dbReference>